<evidence type="ECO:0000256" key="2">
    <source>
        <dbReference type="ARBA" id="ARBA00022741"/>
    </source>
</evidence>
<dbReference type="GO" id="GO:0006430">
    <property type="term" value="P:lysyl-tRNA aminoacylation"/>
    <property type="evidence" value="ECO:0007669"/>
    <property type="project" value="InterPro"/>
</dbReference>
<dbReference type="Gene3D" id="3.30.930.10">
    <property type="entry name" value="Bira Bifunctional Protein, Domain 2"/>
    <property type="match status" value="1"/>
</dbReference>
<proteinExistence type="predicted"/>
<dbReference type="PRINTS" id="PR00982">
    <property type="entry name" value="TRNASYNTHLYS"/>
</dbReference>
<feature type="chain" id="PRO_5006399079" description="Lysyl-tRNA synthetase" evidence="6">
    <location>
        <begin position="18"/>
        <end position="269"/>
    </location>
</feature>
<dbReference type="InterPro" id="IPR018149">
    <property type="entry name" value="Lys-tRNA-synth_II_C"/>
</dbReference>
<dbReference type="Proteomes" id="UP000051530">
    <property type="component" value="Unassembled WGS sequence"/>
</dbReference>
<evidence type="ECO:0000256" key="6">
    <source>
        <dbReference type="SAM" id="SignalP"/>
    </source>
</evidence>
<keyword evidence="1" id="KW-0436">Ligase</keyword>
<accession>A0A0R0M1J2</accession>
<dbReference type="InterPro" id="IPR045864">
    <property type="entry name" value="aa-tRNA-synth_II/BPL/LPL"/>
</dbReference>
<dbReference type="GO" id="GO:0005524">
    <property type="term" value="F:ATP binding"/>
    <property type="evidence" value="ECO:0007669"/>
    <property type="project" value="UniProtKB-KW"/>
</dbReference>
<dbReference type="AlphaFoldDB" id="A0A0R0M1J2"/>
<dbReference type="CDD" id="cd04322">
    <property type="entry name" value="LysRS_N"/>
    <property type="match status" value="1"/>
</dbReference>
<dbReference type="VEuPathDB" id="MicrosporidiaDB:M153_2289000809"/>
<evidence type="ECO:0000313" key="9">
    <source>
        <dbReference type="Proteomes" id="UP000051530"/>
    </source>
</evidence>
<dbReference type="GO" id="GO:0004824">
    <property type="term" value="F:lysine-tRNA ligase activity"/>
    <property type="evidence" value="ECO:0007669"/>
    <property type="project" value="InterPro"/>
</dbReference>
<keyword evidence="9" id="KW-1185">Reference proteome</keyword>
<dbReference type="EMBL" id="LGUB01000609">
    <property type="protein sequence ID" value="KRH92887.1"/>
    <property type="molecule type" value="Genomic_DNA"/>
</dbReference>
<evidence type="ECO:0000256" key="3">
    <source>
        <dbReference type="ARBA" id="ARBA00022840"/>
    </source>
</evidence>
<dbReference type="PROSITE" id="PS50862">
    <property type="entry name" value="AA_TRNA_LIGASE_II"/>
    <property type="match status" value="1"/>
</dbReference>
<keyword evidence="3" id="KW-0067">ATP-binding</keyword>
<dbReference type="InterPro" id="IPR044136">
    <property type="entry name" value="Lys-tRNA-ligase_II_N"/>
</dbReference>
<feature type="domain" description="Aminoacyl-transfer RNA synthetases class-II family profile" evidence="7">
    <location>
        <begin position="195"/>
        <end position="269"/>
    </location>
</feature>
<feature type="non-terminal residue" evidence="8">
    <location>
        <position position="269"/>
    </location>
</feature>
<dbReference type="PANTHER" id="PTHR42918">
    <property type="entry name" value="LYSYL-TRNA SYNTHETASE"/>
    <property type="match status" value="1"/>
</dbReference>
<dbReference type="Pfam" id="PF00152">
    <property type="entry name" value="tRNA-synt_2"/>
    <property type="match status" value="1"/>
</dbReference>
<evidence type="ECO:0000256" key="5">
    <source>
        <dbReference type="ARBA" id="ARBA00030563"/>
    </source>
</evidence>
<dbReference type="Pfam" id="PF01336">
    <property type="entry name" value="tRNA_anti-codon"/>
    <property type="match status" value="1"/>
</dbReference>
<reference evidence="8 9" key="1">
    <citation type="submission" date="2015-07" db="EMBL/GenBank/DDBJ databases">
        <title>The genome of Pseudoloma neurophilia, a relevant intracellular parasite of the zebrafish.</title>
        <authorList>
            <person name="Ndikumana S."/>
            <person name="Pelin A."/>
            <person name="Sanders J."/>
            <person name="Corradi N."/>
        </authorList>
    </citation>
    <scope>NUCLEOTIDE SEQUENCE [LARGE SCALE GENOMIC DNA]</scope>
    <source>
        <strain evidence="8 9">MK1</strain>
    </source>
</reference>
<keyword evidence="4 8" id="KW-0030">Aminoacyl-tRNA synthetase</keyword>
<dbReference type="InterPro" id="IPR004364">
    <property type="entry name" value="Aa-tRNA-synt_II"/>
</dbReference>
<evidence type="ECO:0000313" key="8">
    <source>
        <dbReference type="EMBL" id="KRH92887.1"/>
    </source>
</evidence>
<evidence type="ECO:0000259" key="7">
    <source>
        <dbReference type="PROSITE" id="PS50862"/>
    </source>
</evidence>
<name>A0A0R0M1J2_9MICR</name>
<sequence>MLHILALILSNLSRVCGSGNPESRPGQSENQNYINRAYRISQLKNQGVNTYPHKFFMTHTPNDVLKMTEDDLLDKNHVSLAGRVMAVRNQGSLVFIDLLYNGQTVQVVWTTPKEAQNDMSVNLRRGDIIGVSGHPGDTKSGQRSVFTNDLKVLSPSVRTFPADYYGLKNTETIYRQRYLDLIMNPESRQRFITKTKIYAYLRMFLDSRGFIEVETPMMNQIAGGAAANPFITHHNDLKMNLYMRISPELYLKQLIVGGMERVYEIGRQM</sequence>
<dbReference type="InterPro" id="IPR006195">
    <property type="entry name" value="aa-tRNA-synth_II"/>
</dbReference>
<gene>
    <name evidence="8" type="ORF">M153_2289000809</name>
</gene>
<comment type="caution">
    <text evidence="8">The sequence shown here is derived from an EMBL/GenBank/DDBJ whole genome shotgun (WGS) entry which is preliminary data.</text>
</comment>
<keyword evidence="6" id="KW-0732">Signal</keyword>
<dbReference type="InterPro" id="IPR004365">
    <property type="entry name" value="NA-bd_OB_tRNA"/>
</dbReference>
<evidence type="ECO:0000256" key="1">
    <source>
        <dbReference type="ARBA" id="ARBA00022598"/>
    </source>
</evidence>
<feature type="signal peptide" evidence="6">
    <location>
        <begin position="1"/>
        <end position="17"/>
    </location>
</feature>
<evidence type="ECO:0000256" key="4">
    <source>
        <dbReference type="ARBA" id="ARBA00023146"/>
    </source>
</evidence>
<dbReference type="InterPro" id="IPR012340">
    <property type="entry name" value="NA-bd_OB-fold"/>
</dbReference>
<organism evidence="8 9">
    <name type="scientific">Pseudoloma neurophilia</name>
    <dbReference type="NCBI Taxonomy" id="146866"/>
    <lineage>
        <taxon>Eukaryota</taxon>
        <taxon>Fungi</taxon>
        <taxon>Fungi incertae sedis</taxon>
        <taxon>Microsporidia</taxon>
        <taxon>Pseudoloma</taxon>
    </lineage>
</organism>
<dbReference type="SUPFAM" id="SSF55681">
    <property type="entry name" value="Class II aaRS and biotin synthetases"/>
    <property type="match status" value="1"/>
</dbReference>
<dbReference type="GO" id="GO:0005829">
    <property type="term" value="C:cytosol"/>
    <property type="evidence" value="ECO:0007669"/>
    <property type="project" value="TreeGrafter"/>
</dbReference>
<keyword evidence="2" id="KW-0547">Nucleotide-binding</keyword>
<dbReference type="OrthoDB" id="21243at2759"/>
<dbReference type="GO" id="GO:0000049">
    <property type="term" value="F:tRNA binding"/>
    <property type="evidence" value="ECO:0007669"/>
    <property type="project" value="TreeGrafter"/>
</dbReference>
<dbReference type="PANTHER" id="PTHR42918:SF9">
    <property type="entry name" value="LYSINE--TRNA LIGASE"/>
    <property type="match status" value="1"/>
</dbReference>
<dbReference type="SUPFAM" id="SSF50249">
    <property type="entry name" value="Nucleic acid-binding proteins"/>
    <property type="match status" value="1"/>
</dbReference>
<dbReference type="Gene3D" id="2.40.50.140">
    <property type="entry name" value="Nucleic acid-binding proteins"/>
    <property type="match status" value="1"/>
</dbReference>
<protein>
    <recommendedName>
        <fullName evidence="5">Lysyl-tRNA synthetase</fullName>
    </recommendedName>
</protein>